<dbReference type="OrthoDB" id="3401056at2"/>
<proteinExistence type="predicted"/>
<reference evidence="3" key="2">
    <citation type="submission" date="2022-10" db="EMBL/GenBank/DDBJ databases">
        <title>The complete genomes of actinobacterial strains from the NBC collection.</title>
        <authorList>
            <person name="Joergensen T.S."/>
            <person name="Alvarez Arevalo M."/>
            <person name="Sterndorff E.B."/>
            <person name="Faurdal D."/>
            <person name="Vuksanovic O."/>
            <person name="Mourched A.-S."/>
            <person name="Charusanti P."/>
            <person name="Shaw S."/>
            <person name="Blin K."/>
            <person name="Weber T."/>
        </authorList>
    </citation>
    <scope>NUCLEOTIDE SEQUENCE</scope>
    <source>
        <strain evidence="3">NBC_00256</strain>
    </source>
</reference>
<evidence type="ECO:0000313" key="2">
    <source>
        <dbReference type="EMBL" id="RKF24001.1"/>
    </source>
</evidence>
<evidence type="ECO:0000313" key="5">
    <source>
        <dbReference type="Proteomes" id="UP001432190"/>
    </source>
</evidence>
<feature type="compositionally biased region" description="Pro residues" evidence="1">
    <location>
        <begin position="90"/>
        <end position="100"/>
    </location>
</feature>
<dbReference type="Proteomes" id="UP000285744">
    <property type="component" value="Unassembled WGS sequence"/>
</dbReference>
<sequence>MTADEGRGGGQAPRDPEATVPWGTRDIYDTEPPWGVDENDPMDEGGEETAVPEGRRGERRAGAPSGPSGPEGRHGFGSVEPTRAPEAGPGAPPDPAPARRPFPDDADIDERAQGAFRSRGRRSA</sequence>
<evidence type="ECO:0000313" key="4">
    <source>
        <dbReference type="Proteomes" id="UP000285744"/>
    </source>
</evidence>
<feature type="compositionally biased region" description="Acidic residues" evidence="1">
    <location>
        <begin position="37"/>
        <end position="47"/>
    </location>
</feature>
<evidence type="ECO:0000313" key="3">
    <source>
        <dbReference type="EMBL" id="WUP52688.1"/>
    </source>
</evidence>
<dbReference type="EMBL" id="CP108084">
    <property type="protein sequence ID" value="WUP52688.1"/>
    <property type="molecule type" value="Genomic_DNA"/>
</dbReference>
<keyword evidence="5" id="KW-1185">Reference proteome</keyword>
<name>A0A420ETK4_9ACTN</name>
<gene>
    <name evidence="2" type="ORF">D7I43_28715</name>
    <name evidence="3" type="ORF">OG994_14745</name>
</gene>
<dbReference type="RefSeq" id="WP_120331729.1">
    <property type="nucleotide sequence ID" value="NZ_CP108084.1"/>
</dbReference>
<dbReference type="Proteomes" id="UP001432190">
    <property type="component" value="Chromosome"/>
</dbReference>
<dbReference type="EMBL" id="RAQQ01000029">
    <property type="protein sequence ID" value="RKF24001.1"/>
    <property type="molecule type" value="Genomic_DNA"/>
</dbReference>
<accession>A0A420ETK4</accession>
<feature type="region of interest" description="Disordered" evidence="1">
    <location>
        <begin position="1"/>
        <end position="124"/>
    </location>
</feature>
<organism evidence="2 4">
    <name type="scientific">Micromonospora globbae</name>
    <dbReference type="NCBI Taxonomy" id="1894969"/>
    <lineage>
        <taxon>Bacteria</taxon>
        <taxon>Bacillati</taxon>
        <taxon>Actinomycetota</taxon>
        <taxon>Actinomycetes</taxon>
        <taxon>Micromonosporales</taxon>
        <taxon>Micromonosporaceae</taxon>
        <taxon>Micromonospora</taxon>
    </lineage>
</organism>
<evidence type="ECO:0000256" key="1">
    <source>
        <dbReference type="SAM" id="MobiDB-lite"/>
    </source>
</evidence>
<dbReference type="AlphaFoldDB" id="A0A420ETK4"/>
<reference evidence="2 4" key="1">
    <citation type="journal article" date="2018" name="Int. J. Syst. Evol. Microbiol.">
        <title>Micromonospora globbae sp. nov., an endophytic actinomycete isolated from roots of Globba winitii C. H. Wright.</title>
        <authorList>
            <person name="Kuncharoen N."/>
            <person name="Pittayakhajonwut P."/>
            <person name="Tanasupawat S."/>
        </authorList>
    </citation>
    <scope>NUCLEOTIDE SEQUENCE [LARGE SCALE GENOMIC DNA]</scope>
    <source>
        <strain evidence="2 4">WPS1-2</strain>
    </source>
</reference>
<protein>
    <submittedName>
        <fullName evidence="2">Uncharacterized protein</fullName>
    </submittedName>
</protein>